<keyword evidence="4" id="KW-1185">Reference proteome</keyword>
<dbReference type="InterPro" id="IPR014755">
    <property type="entry name" value="Cu-Rt/internalin_Ig-like"/>
</dbReference>
<dbReference type="InterPro" id="IPR013783">
    <property type="entry name" value="Ig-like_fold"/>
</dbReference>
<dbReference type="AlphaFoldDB" id="A0A1N7J1S6"/>
<sequence>MRYAAALIFFIIFLNGAPVFGEEERVPVDKRWTVEFSVDIDPVSVTEDTVYVTTENGEKVASVETKTEGRFVYVSNPSTYNYDTVYTLHVEKRVSSVQGEALLSGETEDFRTEHAPVQAPEGVTAEISYNHYGKPEVLVDWSPVPGADGYHFYYGDGEAMETFRNMDGTPETILPPFRDSFVYEGETWRYGAKSVKDGRESSLSEVQEITVPGDVSPGWVGESREFVEEMHQYRPTITEETEEVGLVYANGVFAGEMASFDYQFNEGKVTRTVIAFPDFSQYSEADQSRFFDYMTEELSGQFGDAAFIDESYSESGVRSAGWVAETSIRLVLNRSEDLTTAGVMISPVD</sequence>
<proteinExistence type="predicted"/>
<evidence type="ECO:0000313" key="4">
    <source>
        <dbReference type="Proteomes" id="UP000187608"/>
    </source>
</evidence>
<evidence type="ECO:0000256" key="1">
    <source>
        <dbReference type="ARBA" id="ARBA00022729"/>
    </source>
</evidence>
<name>A0A1N7J1S6_9BACI</name>
<dbReference type="InterPro" id="IPR032812">
    <property type="entry name" value="SbsA_Ig"/>
</dbReference>
<organism evidence="3 4">
    <name type="scientific">Salimicrobium flavidum</name>
    <dbReference type="NCBI Taxonomy" id="570947"/>
    <lineage>
        <taxon>Bacteria</taxon>
        <taxon>Bacillati</taxon>
        <taxon>Bacillota</taxon>
        <taxon>Bacilli</taxon>
        <taxon>Bacillales</taxon>
        <taxon>Bacillaceae</taxon>
        <taxon>Salimicrobium</taxon>
    </lineage>
</organism>
<dbReference type="Gene3D" id="2.60.40.10">
    <property type="entry name" value="Immunoglobulins"/>
    <property type="match status" value="1"/>
</dbReference>
<reference evidence="4" key="1">
    <citation type="submission" date="2017-01" db="EMBL/GenBank/DDBJ databases">
        <authorList>
            <person name="Varghese N."/>
            <person name="Submissions S."/>
        </authorList>
    </citation>
    <scope>NUCLEOTIDE SEQUENCE [LARGE SCALE GENOMIC DNA]</scope>
    <source>
        <strain evidence="4">DSM 23127</strain>
    </source>
</reference>
<dbReference type="Pfam" id="PF13205">
    <property type="entry name" value="Big_5"/>
    <property type="match status" value="1"/>
</dbReference>
<dbReference type="RefSeq" id="WP_076557726.1">
    <property type="nucleotide sequence ID" value="NZ_FTOC01000003.1"/>
</dbReference>
<dbReference type="Gene3D" id="2.60.40.1220">
    <property type="match status" value="1"/>
</dbReference>
<feature type="domain" description="SbsA Ig-like" evidence="2">
    <location>
        <begin position="24"/>
        <end position="112"/>
    </location>
</feature>
<dbReference type="Proteomes" id="UP000187608">
    <property type="component" value="Unassembled WGS sequence"/>
</dbReference>
<keyword evidence="1" id="KW-0732">Signal</keyword>
<evidence type="ECO:0000259" key="2">
    <source>
        <dbReference type="Pfam" id="PF13205"/>
    </source>
</evidence>
<accession>A0A1N7J1S6</accession>
<dbReference type="OrthoDB" id="9761531at2"/>
<protein>
    <submittedName>
        <fullName evidence="3">Ig-like domain-containing protein</fullName>
    </submittedName>
</protein>
<evidence type="ECO:0000313" key="3">
    <source>
        <dbReference type="EMBL" id="SIS43171.1"/>
    </source>
</evidence>
<dbReference type="EMBL" id="FTOC01000003">
    <property type="protein sequence ID" value="SIS43171.1"/>
    <property type="molecule type" value="Genomic_DNA"/>
</dbReference>
<gene>
    <name evidence="3" type="ORF">SAMN05421687_103180</name>
</gene>